<evidence type="ECO:0000259" key="4">
    <source>
        <dbReference type="Pfam" id="PF18655"/>
    </source>
</evidence>
<feature type="compositionally biased region" description="Polar residues" evidence="2">
    <location>
        <begin position="766"/>
        <end position="785"/>
    </location>
</feature>
<evidence type="ECO:0000256" key="3">
    <source>
        <dbReference type="SAM" id="Phobius"/>
    </source>
</evidence>
<accession>A0A133NRV9</accession>
<dbReference type="Pfam" id="PF09479">
    <property type="entry name" value="Flg_new"/>
    <property type="match status" value="1"/>
</dbReference>
<feature type="compositionally biased region" description="Polar residues" evidence="2">
    <location>
        <begin position="802"/>
        <end position="812"/>
    </location>
</feature>
<evidence type="ECO:0000256" key="2">
    <source>
        <dbReference type="SAM" id="MobiDB-lite"/>
    </source>
</evidence>
<organism evidence="5 6">
    <name type="scientific">Gardnerella vaginalis</name>
    <dbReference type="NCBI Taxonomy" id="2702"/>
    <lineage>
        <taxon>Bacteria</taxon>
        <taxon>Bacillati</taxon>
        <taxon>Actinomycetota</taxon>
        <taxon>Actinomycetes</taxon>
        <taxon>Bifidobacteriales</taxon>
        <taxon>Bifidobacteriaceae</taxon>
        <taxon>Gardnerella</taxon>
    </lineage>
</organism>
<dbReference type="InterPro" id="IPR013378">
    <property type="entry name" value="InlB-like_B-rpt"/>
</dbReference>
<dbReference type="AlphaFoldDB" id="A0A133NRV9"/>
<dbReference type="Gene3D" id="2.60.40.4270">
    <property type="entry name" value="Listeria-Bacteroides repeat domain"/>
    <property type="match status" value="1"/>
</dbReference>
<feature type="region of interest" description="Disordered" evidence="2">
    <location>
        <begin position="727"/>
        <end position="829"/>
    </location>
</feature>
<comment type="caution">
    <text evidence="5">The sequence shown here is derived from an EMBL/GenBank/DDBJ whole genome shotgun (WGS) entry which is preliminary data.</text>
</comment>
<dbReference type="Proteomes" id="UP000070558">
    <property type="component" value="Unassembled WGS sequence"/>
</dbReference>
<keyword evidence="3" id="KW-1133">Transmembrane helix</keyword>
<dbReference type="PATRIC" id="fig|2702.99.peg.238"/>
<keyword evidence="3" id="KW-0812">Transmembrane</keyword>
<feature type="domain" description="SHIRT" evidence="4">
    <location>
        <begin position="539"/>
        <end position="642"/>
    </location>
</feature>
<evidence type="ECO:0000313" key="6">
    <source>
        <dbReference type="Proteomes" id="UP000070558"/>
    </source>
</evidence>
<dbReference type="InterPro" id="IPR041030">
    <property type="entry name" value="SHIRT"/>
</dbReference>
<feature type="transmembrane region" description="Helical" evidence="3">
    <location>
        <begin position="836"/>
        <end position="858"/>
    </location>
</feature>
<name>A0A133NRV9_GARVA</name>
<dbReference type="Pfam" id="PF18655">
    <property type="entry name" value="SHIRT"/>
    <property type="match status" value="1"/>
</dbReference>
<dbReference type="InterPro" id="IPR042229">
    <property type="entry name" value="Listeria/Bacterioides_rpt_sf"/>
</dbReference>
<protein>
    <submittedName>
        <fullName evidence="5">Repeat protein</fullName>
    </submittedName>
</protein>
<gene>
    <name evidence="5" type="ORF">HMPREF3216_00236</name>
</gene>
<evidence type="ECO:0000313" key="5">
    <source>
        <dbReference type="EMBL" id="KXA19015.1"/>
    </source>
</evidence>
<dbReference type="GO" id="GO:0030313">
    <property type="term" value="C:cell envelope"/>
    <property type="evidence" value="ECO:0007669"/>
    <property type="project" value="UniProtKB-SubCell"/>
</dbReference>
<evidence type="ECO:0000256" key="1">
    <source>
        <dbReference type="ARBA" id="ARBA00004196"/>
    </source>
</evidence>
<reference evidence="5 6" key="1">
    <citation type="submission" date="2016-01" db="EMBL/GenBank/DDBJ databases">
        <authorList>
            <person name="Oliw E.H."/>
        </authorList>
    </citation>
    <scope>NUCLEOTIDE SEQUENCE [LARGE SCALE GENOMIC DNA]</scope>
    <source>
        <strain evidence="5 6">GED7760B</strain>
    </source>
</reference>
<keyword evidence="3" id="KW-0472">Membrane</keyword>
<sequence length="862" mass="95421">MERNQLMKHGHTIFFLKRKFLTSFLIFALGGGSFVSSLTAFSKVSLANTNSNIQNAQDTQDIPGPFYGGLNVNSPLLEVGKYASLQISATNASGNAVDANSNNATKYSGTLTLNIPFNEVLNATKQQMEYYKDQKAKLDFSYSLSLPEPIEWQENVEFENNSSLVATAHAKISTRHKNTIKLIANLAEKTWKELYNSSDSGTVKLTAHFSFTKSSLEQVQNRNITGTGILDLYKKDEDGVSWVPGFGFTYITHELNIPLLGGESKISDPLNMNEQDYNQLIYSNDLIKNSKNKDITSTGKFVLLGTAQKVTYEDYNSPLITRDGLEINSKISSKPFKSSLENVEKWLKTKINDVSRVYVSNLNVSIKLTFTLPKEISLSPSRDLSLSPWIKLPYDPLKNYAMKNGGVRTDPTSLLGNFGDFALKDVKEEGNTITATAYLKDWYKGMQLMKPYAYSYDEIKRRINNLVDEINIRFIPVWFNTDAQAGKTYQIEGSAQGELSGKINYVYRNLGADDSNKLIPFNVKFNEEPVEIPPVETPYKIDFKFESGTPGQTLPEYIGKDYALKPINVYKGKSITIDTSTLHKTTDETFEPEPDIVGDGTKMTGTWVFDEMAGWKIDGQGEPVTALNNVNRNITLVGTWKFIPVGDSNHRKVTFKDGEKTIATVEVEPGKTIEGDSLENQSMPANPTKAGYTFKEWNTKADGTGAKFLSTTNVIYDITVHAVYTKDYNPEDPQDPDNPKNPEDPQDPQDPDNNSESGSILDLDNGSENGSNHKSTGNQLNNANDQDGRNNKSKSLESSNSDQTNDSANSNKRGVVDKLGTAKQNTLPRTGVGNSLAVAITSIITVIALTTLLTSIIAKSKK</sequence>
<comment type="subcellular location">
    <subcellularLocation>
        <location evidence="1">Cell envelope</location>
    </subcellularLocation>
</comment>
<dbReference type="EMBL" id="LRQA01000018">
    <property type="protein sequence ID" value="KXA19015.1"/>
    <property type="molecule type" value="Genomic_DNA"/>
</dbReference>
<proteinExistence type="predicted"/>